<protein>
    <submittedName>
        <fullName evidence="2">Uncharacterized protein</fullName>
    </submittedName>
</protein>
<keyword evidence="3" id="KW-1185">Reference proteome</keyword>
<reference evidence="2" key="1">
    <citation type="submission" date="2020-05" db="EMBL/GenBank/DDBJ databases">
        <title>WGS assembly of Panicum virgatum.</title>
        <authorList>
            <person name="Lovell J.T."/>
            <person name="Jenkins J."/>
            <person name="Shu S."/>
            <person name="Juenger T.E."/>
            <person name="Schmutz J."/>
        </authorList>
    </citation>
    <scope>NUCLEOTIDE SEQUENCE</scope>
    <source>
        <strain evidence="2">AP13</strain>
    </source>
</reference>
<dbReference type="AlphaFoldDB" id="A0A8T0SFY2"/>
<feature type="region of interest" description="Disordered" evidence="1">
    <location>
        <begin position="1"/>
        <end position="149"/>
    </location>
</feature>
<sequence length="163" mass="17847">MSGGAGRCPKPEAEQQTRTRRPARPAAGMQETGSRGSAAPAAAPASPPPAGERRPRQQFPLPPPPARETHIRGMGRWIRRTVTGCRPDTRGRRRPRVGRRAGWERGGKGRERPRHGGRLRHRRWPPPPGSCGGQGKSPSSRPGERGGEPQMKFIILILIFISD</sequence>
<evidence type="ECO:0000313" key="2">
    <source>
        <dbReference type="EMBL" id="KAG2597147.1"/>
    </source>
</evidence>
<evidence type="ECO:0000256" key="1">
    <source>
        <dbReference type="SAM" id="MobiDB-lite"/>
    </source>
</evidence>
<feature type="compositionally biased region" description="Basic and acidic residues" evidence="1">
    <location>
        <begin position="101"/>
        <end position="110"/>
    </location>
</feature>
<evidence type="ECO:0000313" key="3">
    <source>
        <dbReference type="Proteomes" id="UP000823388"/>
    </source>
</evidence>
<dbReference type="EMBL" id="CM029045">
    <property type="protein sequence ID" value="KAG2597147.1"/>
    <property type="molecule type" value="Genomic_DNA"/>
</dbReference>
<comment type="caution">
    <text evidence="2">The sequence shown here is derived from an EMBL/GenBank/DDBJ whole genome shotgun (WGS) entry which is preliminary data.</text>
</comment>
<accession>A0A8T0SFY2</accession>
<proteinExistence type="predicted"/>
<gene>
    <name evidence="2" type="ORF">PVAP13_5KG198056</name>
</gene>
<organism evidence="2 3">
    <name type="scientific">Panicum virgatum</name>
    <name type="common">Blackwell switchgrass</name>
    <dbReference type="NCBI Taxonomy" id="38727"/>
    <lineage>
        <taxon>Eukaryota</taxon>
        <taxon>Viridiplantae</taxon>
        <taxon>Streptophyta</taxon>
        <taxon>Embryophyta</taxon>
        <taxon>Tracheophyta</taxon>
        <taxon>Spermatophyta</taxon>
        <taxon>Magnoliopsida</taxon>
        <taxon>Liliopsida</taxon>
        <taxon>Poales</taxon>
        <taxon>Poaceae</taxon>
        <taxon>PACMAD clade</taxon>
        <taxon>Panicoideae</taxon>
        <taxon>Panicodae</taxon>
        <taxon>Paniceae</taxon>
        <taxon>Panicinae</taxon>
        <taxon>Panicum</taxon>
        <taxon>Panicum sect. Hiantes</taxon>
    </lineage>
</organism>
<feature type="compositionally biased region" description="Low complexity" evidence="1">
    <location>
        <begin position="33"/>
        <end position="44"/>
    </location>
</feature>
<feature type="compositionally biased region" description="Basic residues" evidence="1">
    <location>
        <begin position="111"/>
        <end position="124"/>
    </location>
</feature>
<name>A0A8T0SFY2_PANVG</name>
<dbReference type="Proteomes" id="UP000823388">
    <property type="component" value="Chromosome 5K"/>
</dbReference>